<dbReference type="eggNOG" id="ENOG502RFM2">
    <property type="taxonomic scope" value="Eukaryota"/>
</dbReference>
<gene>
    <name evidence="2" type="ORF">EDI_325180</name>
</gene>
<keyword evidence="1" id="KW-1133">Transmembrane helix</keyword>
<organism evidence="3">
    <name type="scientific">Entamoeba dispar (strain ATCC PRA-260 / SAW760)</name>
    <dbReference type="NCBI Taxonomy" id="370354"/>
    <lineage>
        <taxon>Eukaryota</taxon>
        <taxon>Amoebozoa</taxon>
        <taxon>Evosea</taxon>
        <taxon>Archamoebae</taxon>
        <taxon>Mastigamoebida</taxon>
        <taxon>Entamoebidae</taxon>
        <taxon>Entamoeba</taxon>
    </lineage>
</organism>
<reference evidence="3" key="1">
    <citation type="submission" date="2007-12" db="EMBL/GenBank/DDBJ databases">
        <title>Annotation of Entamoeba dispar SAW760.</title>
        <authorList>
            <person name="Lorenzi H."/>
            <person name="Inman J."/>
            <person name="Schobel S."/>
            <person name="Amedeo P."/>
            <person name="Caler E."/>
        </authorList>
    </citation>
    <scope>NUCLEOTIDE SEQUENCE [LARGE SCALE GENOMIC DNA]</scope>
    <source>
        <strain evidence="3">ATCC PRA-260 / SAW760</strain>
    </source>
</reference>
<dbReference type="RefSeq" id="XP_001735723.1">
    <property type="nucleotide sequence ID" value="XM_001735671.1"/>
</dbReference>
<evidence type="ECO:0000313" key="2">
    <source>
        <dbReference type="EMBL" id="EDR28041.1"/>
    </source>
</evidence>
<keyword evidence="3" id="KW-1185">Reference proteome</keyword>
<dbReference type="GeneID" id="5880686"/>
<feature type="transmembrane region" description="Helical" evidence="1">
    <location>
        <begin position="128"/>
        <end position="147"/>
    </location>
</feature>
<feature type="transmembrane region" description="Helical" evidence="1">
    <location>
        <begin position="45"/>
        <end position="65"/>
    </location>
</feature>
<evidence type="ECO:0000313" key="3">
    <source>
        <dbReference type="Proteomes" id="UP000008076"/>
    </source>
</evidence>
<dbReference type="VEuPathDB" id="AmoebaDB:EDI_325180"/>
<sequence>MEDIRTSMDSFMQEVYYELDLLKQTKYGMFSDTAIMNLRTKVNIYNFRFLYVMLCGLCVFIGILFKPFTFLLLLMQAIPIIIYKVCTKLNISIPINLPQEFPPSFIAICIGYVSASITAYFNDCFLSFLLPLVIAVIIIRAHSCFAITDAEPEHPSNCSGCQQHDHKQCSCNENNHTTLESECNCNECNCCEGHKEIPTSTPEDKKEN</sequence>
<protein>
    <recommendedName>
        <fullName evidence="4">PRA1 family protein</fullName>
    </recommendedName>
</protein>
<dbReference type="Proteomes" id="UP000008076">
    <property type="component" value="Unassembled WGS sequence"/>
</dbReference>
<dbReference type="EMBL" id="DS548606">
    <property type="protein sequence ID" value="EDR28041.1"/>
    <property type="molecule type" value="Genomic_DNA"/>
</dbReference>
<evidence type="ECO:0008006" key="4">
    <source>
        <dbReference type="Google" id="ProtNLM"/>
    </source>
</evidence>
<name>B0EBM9_ENTDS</name>
<accession>B0EBM9</accession>
<dbReference type="KEGG" id="edi:EDI_325180"/>
<dbReference type="OrthoDB" id="29931at2759"/>
<keyword evidence="1" id="KW-0472">Membrane</keyword>
<keyword evidence="1" id="KW-0812">Transmembrane</keyword>
<evidence type="ECO:0000256" key="1">
    <source>
        <dbReference type="SAM" id="Phobius"/>
    </source>
</evidence>
<dbReference type="AlphaFoldDB" id="B0EBM9"/>
<dbReference type="OMA" id="HCECTSA"/>
<proteinExistence type="predicted"/>